<dbReference type="GO" id="GO:0006272">
    <property type="term" value="P:leading strand elongation"/>
    <property type="evidence" value="ECO:0007669"/>
    <property type="project" value="TreeGrafter"/>
</dbReference>
<evidence type="ECO:0000313" key="8">
    <source>
        <dbReference type="EMBL" id="ONH75820.1"/>
    </source>
</evidence>
<dbReference type="Proteomes" id="UP000189274">
    <property type="component" value="Unassembled WGS sequence"/>
</dbReference>
<accession>A0A1V2LQY9</accession>
<dbReference type="GO" id="GO:0051539">
    <property type="term" value="F:4 iron, 4 sulfur cluster binding"/>
    <property type="evidence" value="ECO:0007669"/>
    <property type="project" value="UniProtKB-KW"/>
</dbReference>
<reference evidence="9" key="1">
    <citation type="journal article" date="2017" name="Genome Announc.">
        <title>Genome sequences of Cyberlindnera fabianii 65, Pichia kudriavzevii 129, and Saccharomyces cerevisiae 131 isolated from fermented masau fruits in Zimbabwe.</title>
        <authorList>
            <person name="van Rijswijck I.M.H."/>
            <person name="Derks M.F.L."/>
            <person name="Abee T."/>
            <person name="de Ridder D."/>
            <person name="Smid E.J."/>
        </authorList>
    </citation>
    <scope>NUCLEOTIDE SEQUENCE [LARGE SCALE GENOMIC DNA]</scope>
    <source>
        <strain evidence="9">129</strain>
    </source>
</reference>
<keyword evidence="2 6" id="KW-0548">Nucleotidyltransferase</keyword>
<keyword evidence="6" id="KW-0539">Nucleus</keyword>
<dbReference type="GO" id="GO:0000278">
    <property type="term" value="P:mitotic cell cycle"/>
    <property type="evidence" value="ECO:0007669"/>
    <property type="project" value="TreeGrafter"/>
</dbReference>
<dbReference type="EMBL" id="MQVM01000005">
    <property type="protein sequence ID" value="ONH75820.1"/>
    <property type="molecule type" value="Genomic_DNA"/>
</dbReference>
<dbReference type="PANTHER" id="PTHR10670">
    <property type="entry name" value="DNA POLYMERASE EPSILON CATALYTIC SUBUNIT A"/>
    <property type="match status" value="1"/>
</dbReference>
<gene>
    <name evidence="8" type="ORF">BOH78_1347</name>
</gene>
<proteinExistence type="inferred from homology"/>
<sequence length="152" mass="18071">MEIRMLRRDLLKLFGIMEFSEEGMFKNPSTSLIIAEVICDACYYIRDIDVCKDDENILWRCTNCDREYGKLIIEERLIYELNKLLVQYFSQDYKCEKCGEMRSDELSNHCQCSGKWVNTVDMKELKKKFRIFANVSDAYNFDLLRQLVAEVI</sequence>
<evidence type="ECO:0000313" key="9">
    <source>
        <dbReference type="Proteomes" id="UP000189274"/>
    </source>
</evidence>
<keyword evidence="3 6" id="KW-0235">DNA replication</keyword>
<dbReference type="InterPro" id="IPR029703">
    <property type="entry name" value="POL2"/>
</dbReference>
<evidence type="ECO:0000256" key="4">
    <source>
        <dbReference type="ARBA" id="ARBA00022932"/>
    </source>
</evidence>
<dbReference type="GO" id="GO:0006287">
    <property type="term" value="P:base-excision repair, gap-filling"/>
    <property type="evidence" value="ECO:0007669"/>
    <property type="project" value="TreeGrafter"/>
</dbReference>
<dbReference type="GO" id="GO:0003677">
    <property type="term" value="F:DNA binding"/>
    <property type="evidence" value="ECO:0007669"/>
    <property type="project" value="UniProtKB-KW"/>
</dbReference>
<evidence type="ECO:0000256" key="6">
    <source>
        <dbReference type="RuleBase" id="RU365029"/>
    </source>
</evidence>
<comment type="subcellular location">
    <subcellularLocation>
        <location evidence="6">Nucleus</location>
    </subcellularLocation>
</comment>
<dbReference type="GO" id="GO:0008622">
    <property type="term" value="C:epsilon DNA polymerase complex"/>
    <property type="evidence" value="ECO:0007669"/>
    <property type="project" value="InterPro"/>
</dbReference>
<evidence type="ECO:0000256" key="3">
    <source>
        <dbReference type="ARBA" id="ARBA00022705"/>
    </source>
</evidence>
<dbReference type="GO" id="GO:0045004">
    <property type="term" value="P:DNA replication proofreading"/>
    <property type="evidence" value="ECO:0007669"/>
    <property type="project" value="TreeGrafter"/>
</dbReference>
<keyword evidence="6" id="KW-0408">Iron</keyword>
<keyword evidence="6" id="KW-0863">Zinc-finger</keyword>
<keyword evidence="4 6" id="KW-0239">DNA-directed DNA polymerase</keyword>
<dbReference type="GO" id="GO:0008270">
    <property type="term" value="F:zinc ion binding"/>
    <property type="evidence" value="ECO:0007669"/>
    <property type="project" value="UniProtKB-KW"/>
</dbReference>
<dbReference type="InterPro" id="IPR054475">
    <property type="entry name" value="Znf-DPOE"/>
</dbReference>
<dbReference type="Pfam" id="PF23250">
    <property type="entry name" value="zf_DPOE_2"/>
    <property type="match status" value="1"/>
</dbReference>
<comment type="function">
    <text evidence="6">DNA polymerase II participates in chromosomal DNA replication.</text>
</comment>
<dbReference type="Pfam" id="PF22912">
    <property type="entry name" value="zf-DPOE"/>
    <property type="match status" value="1"/>
</dbReference>
<feature type="domain" description="DNA polymerase-epsilon zinc finger" evidence="7">
    <location>
        <begin position="90"/>
        <end position="145"/>
    </location>
</feature>
<dbReference type="AlphaFoldDB" id="A0A1V2LQY9"/>
<keyword evidence="6" id="KW-0004">4Fe-4S</keyword>
<comment type="similarity">
    <text evidence="6">Belongs to the DNA polymerase type-B family.</text>
</comment>
<dbReference type="PANTHER" id="PTHR10670:SF0">
    <property type="entry name" value="DNA POLYMERASE EPSILON CATALYTIC SUBUNIT A"/>
    <property type="match status" value="1"/>
</dbReference>
<keyword evidence="1 6" id="KW-0808">Transferase</keyword>
<comment type="caution">
    <text evidence="8">The sequence shown here is derived from an EMBL/GenBank/DDBJ whole genome shotgun (WGS) entry which is preliminary data.</text>
</comment>
<keyword evidence="6" id="KW-0862">Zinc</keyword>
<evidence type="ECO:0000256" key="2">
    <source>
        <dbReference type="ARBA" id="ARBA00022695"/>
    </source>
</evidence>
<evidence type="ECO:0000259" key="7">
    <source>
        <dbReference type="Pfam" id="PF22912"/>
    </source>
</evidence>
<dbReference type="VEuPathDB" id="FungiDB:C5L36_0C08270"/>
<evidence type="ECO:0000256" key="5">
    <source>
        <dbReference type="ARBA" id="ARBA00023125"/>
    </source>
</evidence>
<comment type="catalytic activity">
    <reaction evidence="6">
        <text>DNA(n) + a 2'-deoxyribonucleoside 5'-triphosphate = DNA(n+1) + diphosphate</text>
        <dbReference type="Rhea" id="RHEA:22508"/>
        <dbReference type="Rhea" id="RHEA-COMP:17339"/>
        <dbReference type="Rhea" id="RHEA-COMP:17340"/>
        <dbReference type="ChEBI" id="CHEBI:33019"/>
        <dbReference type="ChEBI" id="CHEBI:61560"/>
        <dbReference type="ChEBI" id="CHEBI:173112"/>
        <dbReference type="EC" id="2.7.7.7"/>
    </reaction>
</comment>
<dbReference type="GO" id="GO:0003887">
    <property type="term" value="F:DNA-directed DNA polymerase activity"/>
    <property type="evidence" value="ECO:0007669"/>
    <property type="project" value="UniProtKB-KW"/>
</dbReference>
<evidence type="ECO:0000256" key="1">
    <source>
        <dbReference type="ARBA" id="ARBA00022679"/>
    </source>
</evidence>
<dbReference type="EC" id="2.7.7.7" evidence="6"/>
<organism evidence="8 9">
    <name type="scientific">Pichia kudriavzevii</name>
    <name type="common">Yeast</name>
    <name type="synonym">Issatchenkia orientalis</name>
    <dbReference type="NCBI Taxonomy" id="4909"/>
    <lineage>
        <taxon>Eukaryota</taxon>
        <taxon>Fungi</taxon>
        <taxon>Dikarya</taxon>
        <taxon>Ascomycota</taxon>
        <taxon>Saccharomycotina</taxon>
        <taxon>Pichiomycetes</taxon>
        <taxon>Pichiales</taxon>
        <taxon>Pichiaceae</taxon>
        <taxon>Pichia</taxon>
    </lineage>
</organism>
<comment type="cofactor">
    <cofactor evidence="6">
        <name>[4Fe-4S] cluster</name>
        <dbReference type="ChEBI" id="CHEBI:49883"/>
    </cofactor>
</comment>
<dbReference type="GO" id="GO:0006297">
    <property type="term" value="P:nucleotide-excision repair, DNA gap filling"/>
    <property type="evidence" value="ECO:0007669"/>
    <property type="project" value="TreeGrafter"/>
</dbReference>
<name>A0A1V2LQY9_PICKU</name>
<protein>
    <recommendedName>
        <fullName evidence="6">DNA polymerase epsilon catalytic subunit</fullName>
        <ecNumber evidence="6">2.7.7.7</ecNumber>
    </recommendedName>
</protein>
<dbReference type="GO" id="GO:0008310">
    <property type="term" value="F:single-stranded DNA 3'-5' DNA exonuclease activity"/>
    <property type="evidence" value="ECO:0007669"/>
    <property type="project" value="TreeGrafter"/>
</dbReference>
<keyword evidence="5 6" id="KW-0238">DNA-binding</keyword>
<keyword evidence="6" id="KW-0411">Iron-sulfur</keyword>
<keyword evidence="6" id="KW-0479">Metal-binding</keyword>